<name>A0A6S8E430_9STRA</name>
<dbReference type="GO" id="GO:0032211">
    <property type="term" value="P:negative regulation of telomere maintenance via telomerase"/>
    <property type="evidence" value="ECO:0007669"/>
    <property type="project" value="TreeGrafter"/>
</dbReference>
<dbReference type="PANTHER" id="PTHR33905:SF1">
    <property type="entry name" value="CST COMPLEX SUBUNIT TEN1"/>
    <property type="match status" value="1"/>
</dbReference>
<proteinExistence type="predicted"/>
<protein>
    <recommendedName>
        <fullName evidence="3">CST complex subunit TEN1</fullName>
    </recommendedName>
</protein>
<reference evidence="2" key="1">
    <citation type="submission" date="2021-01" db="EMBL/GenBank/DDBJ databases">
        <authorList>
            <person name="Corre E."/>
            <person name="Pelletier E."/>
            <person name="Niang G."/>
            <person name="Scheremetjew M."/>
            <person name="Finn R."/>
            <person name="Kale V."/>
            <person name="Holt S."/>
            <person name="Cochrane G."/>
            <person name="Meng A."/>
            <person name="Brown T."/>
            <person name="Cohen L."/>
        </authorList>
    </citation>
    <scope>NUCLEOTIDE SEQUENCE</scope>
    <source>
        <strain evidence="2">GSBS06</strain>
    </source>
</reference>
<dbReference type="Pfam" id="PF15490">
    <property type="entry name" value="Ten1_2"/>
    <property type="match status" value="1"/>
</dbReference>
<dbReference type="Gene3D" id="2.40.50.140">
    <property type="entry name" value="Nucleic acid-binding proteins"/>
    <property type="match status" value="1"/>
</dbReference>
<dbReference type="GO" id="GO:1990879">
    <property type="term" value="C:CST complex"/>
    <property type="evidence" value="ECO:0007669"/>
    <property type="project" value="InterPro"/>
</dbReference>
<accession>A0A6S8E430</accession>
<evidence type="ECO:0000313" key="2">
    <source>
        <dbReference type="EMBL" id="CAE0442332.1"/>
    </source>
</evidence>
<dbReference type="GO" id="GO:0010521">
    <property type="term" value="F:telomerase inhibitor activity"/>
    <property type="evidence" value="ECO:0007669"/>
    <property type="project" value="TreeGrafter"/>
</dbReference>
<dbReference type="GO" id="GO:0003697">
    <property type="term" value="F:single-stranded DNA binding"/>
    <property type="evidence" value="ECO:0007669"/>
    <property type="project" value="InterPro"/>
</dbReference>
<organism evidence="2">
    <name type="scientific">Aplanochytrium stocchinoi</name>
    <dbReference type="NCBI Taxonomy" id="215587"/>
    <lineage>
        <taxon>Eukaryota</taxon>
        <taxon>Sar</taxon>
        <taxon>Stramenopiles</taxon>
        <taxon>Bigyra</taxon>
        <taxon>Labyrinthulomycetes</taxon>
        <taxon>Thraustochytrida</taxon>
        <taxon>Thraustochytriidae</taxon>
        <taxon>Aplanochytrium</taxon>
    </lineage>
</organism>
<evidence type="ECO:0000313" key="1">
    <source>
        <dbReference type="EMBL" id="CAE0442331.1"/>
    </source>
</evidence>
<gene>
    <name evidence="1" type="ORF">ASTO00021_LOCUS12442</name>
    <name evidence="2" type="ORF">ASTO00021_LOCUS12443</name>
</gene>
<sequence>MAASVLAHGEVVFIHEILAAPAKFSSATIRITGRVLSYHPESSYLLCEDALSQDGVTARLRIDTRLIEPFQVQPGDLALFIGEMHNHIPTVGQLQQQMQLRARVHSCVNGLDMKLYAKALELRRRFFAGEL</sequence>
<dbReference type="PANTHER" id="PTHR33905">
    <property type="entry name" value="CST COMPLEX SUBUNIT TEN1"/>
    <property type="match status" value="1"/>
</dbReference>
<dbReference type="InterPro" id="IPR029146">
    <property type="entry name" value="Ten1_animal_plant"/>
</dbReference>
<dbReference type="EMBL" id="HBIN01016378">
    <property type="protein sequence ID" value="CAE0442331.1"/>
    <property type="molecule type" value="Transcribed_RNA"/>
</dbReference>
<dbReference type="GO" id="GO:0042162">
    <property type="term" value="F:telomeric DNA binding"/>
    <property type="evidence" value="ECO:0007669"/>
    <property type="project" value="TreeGrafter"/>
</dbReference>
<dbReference type="AlphaFoldDB" id="A0A6S8E430"/>
<evidence type="ECO:0008006" key="3">
    <source>
        <dbReference type="Google" id="ProtNLM"/>
    </source>
</evidence>
<dbReference type="InterPro" id="IPR012340">
    <property type="entry name" value="NA-bd_OB-fold"/>
</dbReference>
<dbReference type="EMBL" id="HBIN01016379">
    <property type="protein sequence ID" value="CAE0442332.1"/>
    <property type="molecule type" value="Transcribed_RNA"/>
</dbReference>